<evidence type="ECO:0000313" key="2">
    <source>
        <dbReference type="Proteomes" id="UP000430692"/>
    </source>
</evidence>
<dbReference type="EMBL" id="WUUL01000009">
    <property type="protein sequence ID" value="MXQ54838.1"/>
    <property type="molecule type" value="Genomic_DNA"/>
</dbReference>
<dbReference type="AlphaFoldDB" id="A0A6I4VW50"/>
<comment type="caution">
    <text evidence="1">The sequence shown here is derived from an EMBL/GenBank/DDBJ whole genome shotgun (WGS) entry which is preliminary data.</text>
</comment>
<accession>A0A6I4VW50</accession>
<sequence length="82" mass="9644">MERHIERVSRTKRITFHQDGSVDLEYIETIETTIESDQPSEETKAPQNGIVRNILAGMIPNVIWDAIKIALNYMWNFFRSFM</sequence>
<name>A0A6I4VW50_9BACL</name>
<dbReference type="RefSeq" id="WP_160802182.1">
    <property type="nucleotide sequence ID" value="NZ_WUUL01000009.1"/>
</dbReference>
<proteinExistence type="predicted"/>
<protein>
    <submittedName>
        <fullName evidence="1">Uncharacterized protein</fullName>
    </submittedName>
</protein>
<reference evidence="1 2" key="1">
    <citation type="submission" date="2019-12" db="EMBL/GenBank/DDBJ databases">
        <title>Whole-genome analyses of novel actinobacteria.</title>
        <authorList>
            <person name="Sahin N."/>
            <person name="Saygin H."/>
        </authorList>
    </citation>
    <scope>NUCLEOTIDE SEQUENCE [LARGE SCALE GENOMIC DNA]</scope>
    <source>
        <strain evidence="1 2">KC615</strain>
    </source>
</reference>
<evidence type="ECO:0000313" key="1">
    <source>
        <dbReference type="EMBL" id="MXQ54838.1"/>
    </source>
</evidence>
<organism evidence="1 2">
    <name type="scientific">Shimazuella alba</name>
    <dbReference type="NCBI Taxonomy" id="2690964"/>
    <lineage>
        <taxon>Bacteria</taxon>
        <taxon>Bacillati</taxon>
        <taxon>Bacillota</taxon>
        <taxon>Bacilli</taxon>
        <taxon>Bacillales</taxon>
        <taxon>Thermoactinomycetaceae</taxon>
        <taxon>Shimazuella</taxon>
    </lineage>
</organism>
<dbReference type="Proteomes" id="UP000430692">
    <property type="component" value="Unassembled WGS sequence"/>
</dbReference>
<gene>
    <name evidence="1" type="ORF">GSM42_14160</name>
</gene>
<keyword evidence="2" id="KW-1185">Reference proteome</keyword>